<dbReference type="EMBL" id="CAMXCT010005434">
    <property type="protein sequence ID" value="CAI4012350.1"/>
    <property type="molecule type" value="Genomic_DNA"/>
</dbReference>
<feature type="non-terminal residue" evidence="1">
    <location>
        <position position="1"/>
    </location>
</feature>
<evidence type="ECO:0000313" key="1">
    <source>
        <dbReference type="EMBL" id="CAI4012350.1"/>
    </source>
</evidence>
<dbReference type="AlphaFoldDB" id="A0A9P1DL94"/>
<reference evidence="2 3" key="2">
    <citation type="submission" date="2024-05" db="EMBL/GenBank/DDBJ databases">
        <authorList>
            <person name="Chen Y."/>
            <person name="Shah S."/>
            <person name="Dougan E. K."/>
            <person name="Thang M."/>
            <person name="Chan C."/>
        </authorList>
    </citation>
    <scope>NUCLEOTIDE SEQUENCE [LARGE SCALE GENOMIC DNA]</scope>
</reference>
<name>A0A9P1DL94_9DINO</name>
<evidence type="ECO:0000313" key="3">
    <source>
        <dbReference type="Proteomes" id="UP001152797"/>
    </source>
</evidence>
<reference evidence="1" key="1">
    <citation type="submission" date="2022-10" db="EMBL/GenBank/DDBJ databases">
        <authorList>
            <person name="Chen Y."/>
            <person name="Dougan E. K."/>
            <person name="Chan C."/>
            <person name="Rhodes N."/>
            <person name="Thang M."/>
        </authorList>
    </citation>
    <scope>NUCLEOTIDE SEQUENCE</scope>
</reference>
<accession>A0A9P1DL94</accession>
<dbReference type="EMBL" id="CAMXCT020005434">
    <property type="protein sequence ID" value="CAL1165725.1"/>
    <property type="molecule type" value="Genomic_DNA"/>
</dbReference>
<evidence type="ECO:0000313" key="2">
    <source>
        <dbReference type="EMBL" id="CAL4799662.1"/>
    </source>
</evidence>
<comment type="caution">
    <text evidence="1">The sequence shown here is derived from an EMBL/GenBank/DDBJ whole genome shotgun (WGS) entry which is preliminary data.</text>
</comment>
<gene>
    <name evidence="1" type="ORF">C1SCF055_LOCUS37421</name>
</gene>
<dbReference type="EMBL" id="CAMXCT030005434">
    <property type="protein sequence ID" value="CAL4799662.1"/>
    <property type="molecule type" value="Genomic_DNA"/>
</dbReference>
<sequence>LIEQDLLSDPGTRDLEITQSPSCQGLCIATWAFKASQGTAVPATASEPQVALQ</sequence>
<protein>
    <submittedName>
        <fullName evidence="1">Uncharacterized protein</fullName>
    </submittedName>
</protein>
<proteinExistence type="predicted"/>
<dbReference type="Proteomes" id="UP001152797">
    <property type="component" value="Unassembled WGS sequence"/>
</dbReference>
<keyword evidence="3" id="KW-1185">Reference proteome</keyword>
<feature type="non-terminal residue" evidence="1">
    <location>
        <position position="53"/>
    </location>
</feature>
<organism evidence="1">
    <name type="scientific">Cladocopium goreaui</name>
    <dbReference type="NCBI Taxonomy" id="2562237"/>
    <lineage>
        <taxon>Eukaryota</taxon>
        <taxon>Sar</taxon>
        <taxon>Alveolata</taxon>
        <taxon>Dinophyceae</taxon>
        <taxon>Suessiales</taxon>
        <taxon>Symbiodiniaceae</taxon>
        <taxon>Cladocopium</taxon>
    </lineage>
</organism>